<proteinExistence type="predicted"/>
<dbReference type="KEGG" id="fll:EI427_07150"/>
<dbReference type="Gene3D" id="1.25.40.10">
    <property type="entry name" value="Tetratricopeptide repeat domain"/>
    <property type="match status" value="1"/>
</dbReference>
<keyword evidence="2" id="KW-1185">Reference proteome</keyword>
<protein>
    <submittedName>
        <fullName evidence="1">Tetratricopeptide repeat protein</fullName>
    </submittedName>
</protein>
<evidence type="ECO:0000313" key="1">
    <source>
        <dbReference type="EMBL" id="AZQ62022.1"/>
    </source>
</evidence>
<dbReference type="Pfam" id="PF13181">
    <property type="entry name" value="TPR_8"/>
    <property type="match status" value="2"/>
</dbReference>
<dbReference type="SUPFAM" id="SSF48452">
    <property type="entry name" value="TPR-like"/>
    <property type="match status" value="1"/>
</dbReference>
<evidence type="ECO:0000313" key="2">
    <source>
        <dbReference type="Proteomes" id="UP000267268"/>
    </source>
</evidence>
<name>A0A3S9P1J8_9BACT</name>
<dbReference type="RefSeq" id="WP_126613127.1">
    <property type="nucleotide sequence ID" value="NZ_CP034562.1"/>
</dbReference>
<gene>
    <name evidence="1" type="ORF">EI427_07150</name>
</gene>
<dbReference type="SMART" id="SM00028">
    <property type="entry name" value="TPR"/>
    <property type="match status" value="2"/>
</dbReference>
<sequence length="440" mass="51402">MKSFFYLQIIFVSIFIQCINQEVFGQNSIDNQIEYYTPYLKKLLSPPLPKPLPNISKDSENINNILLVKGLVEVKEHSFWNAFWTLKKSYTSAYKNYLNNEKDTANTLVVGIIATTLDVIPSDYHWIRNLLGFTPPIDSPEELIKKGKKSSDSFLRFEAYTAELLLNAFIYKNQDKVNNLAKIYAQFYAQYDVGKCVLAWSYFKNHEPELAYFYVSNMSNKSTNWFGYREYLSGSSAFYAQKNNLSKIHFYSYLNQYSSDYVKSIYYQLYLMSWFNTTDKNNLDALRKKIIDEGTLNLNVDKYAYTFAAKNTRNNKRIYHSRILFDGGQYEASIRTLIDIDSRNLNINDKLEYNYRFARSKHALKDTSLAIKYYLTVLELAGDKPKEYYPANSALNLGKLYESKGDMTNAEIYYNKAKSYPKHTYKNSIDSEAKRRLNSL</sequence>
<dbReference type="Proteomes" id="UP000267268">
    <property type="component" value="Chromosome 1"/>
</dbReference>
<dbReference type="OrthoDB" id="1466726at2"/>
<dbReference type="AlphaFoldDB" id="A0A3S9P1J8"/>
<dbReference type="EMBL" id="CP034562">
    <property type="protein sequence ID" value="AZQ62022.1"/>
    <property type="molecule type" value="Genomic_DNA"/>
</dbReference>
<dbReference type="InterPro" id="IPR019734">
    <property type="entry name" value="TPR_rpt"/>
</dbReference>
<dbReference type="InterPro" id="IPR011990">
    <property type="entry name" value="TPR-like_helical_dom_sf"/>
</dbReference>
<reference evidence="1 2" key="1">
    <citation type="submission" date="2018-12" db="EMBL/GenBank/DDBJ databases">
        <title>Flammeovirga pectinis sp. nov., isolated from the gut of the Korean scallop, Patinopecten yessoensis.</title>
        <authorList>
            <person name="Bae J.-W."/>
            <person name="Jeong Y.-S."/>
            <person name="Kang W."/>
        </authorList>
    </citation>
    <scope>NUCLEOTIDE SEQUENCE [LARGE SCALE GENOMIC DNA]</scope>
    <source>
        <strain evidence="1 2">L12M1</strain>
    </source>
</reference>
<organism evidence="1 2">
    <name type="scientific">Flammeovirga pectinis</name>
    <dbReference type="NCBI Taxonomy" id="2494373"/>
    <lineage>
        <taxon>Bacteria</taxon>
        <taxon>Pseudomonadati</taxon>
        <taxon>Bacteroidota</taxon>
        <taxon>Cytophagia</taxon>
        <taxon>Cytophagales</taxon>
        <taxon>Flammeovirgaceae</taxon>
        <taxon>Flammeovirga</taxon>
    </lineage>
</organism>
<accession>A0A3S9P1J8</accession>